<dbReference type="HOGENOM" id="CLU_111642_1_0_1"/>
<dbReference type="Proteomes" id="UP000016922">
    <property type="component" value="Unassembled WGS sequence"/>
</dbReference>
<dbReference type="OrthoDB" id="2320332at2759"/>
<dbReference type="InterPro" id="IPR015075">
    <property type="entry name" value="AtaL"/>
</dbReference>
<dbReference type="OMA" id="FEWRHPD"/>
<organism evidence="1 2">
    <name type="scientific">Glarea lozoyensis (strain ATCC 20868 / MF5171)</name>
    <dbReference type="NCBI Taxonomy" id="1116229"/>
    <lineage>
        <taxon>Eukaryota</taxon>
        <taxon>Fungi</taxon>
        <taxon>Dikarya</taxon>
        <taxon>Ascomycota</taxon>
        <taxon>Pezizomycotina</taxon>
        <taxon>Leotiomycetes</taxon>
        <taxon>Helotiales</taxon>
        <taxon>Helotiaceae</taxon>
        <taxon>Glarea</taxon>
    </lineage>
</organism>
<dbReference type="Gene3D" id="3.30.530.20">
    <property type="match status" value="1"/>
</dbReference>
<proteinExistence type="predicted"/>
<dbReference type="InterPro" id="IPR023393">
    <property type="entry name" value="START-like_dom_sf"/>
</dbReference>
<reference evidence="1 2" key="1">
    <citation type="journal article" date="2013" name="BMC Genomics">
        <title>Genomics-driven discovery of the pneumocandin biosynthetic gene cluster in the fungus Glarea lozoyensis.</title>
        <authorList>
            <person name="Chen L."/>
            <person name="Yue Q."/>
            <person name="Zhang X."/>
            <person name="Xiang M."/>
            <person name="Wang C."/>
            <person name="Li S."/>
            <person name="Che Y."/>
            <person name="Ortiz-Lopez F.J."/>
            <person name="Bills G.F."/>
            <person name="Liu X."/>
            <person name="An Z."/>
        </authorList>
    </citation>
    <scope>NUCLEOTIDE SEQUENCE [LARGE SCALE GENOMIC DNA]</scope>
    <source>
        <strain evidence="2">ATCC 20868 / MF5171</strain>
    </source>
</reference>
<sequence>MTIIFAAATAPINPSGASPKLTLEQVWKGLELKVIKPELFLPVVEKCEVIENDGEVVVRDVTFKEGARMANPGAGPTMRERITHIKPVSSTAGSGIEIFSTLESANKVQNVVSTGAHDSELYLTFTFEWEHKEIEEGSEEAVKKQKQYQENAPRAVQGTIAKMREMIKEGKL</sequence>
<name>S3D738_GLAL2</name>
<protein>
    <submittedName>
        <fullName evidence="1">Bet v1-like protein</fullName>
    </submittedName>
</protein>
<dbReference type="GeneID" id="19469038"/>
<dbReference type="SUPFAM" id="SSF55961">
    <property type="entry name" value="Bet v1-like"/>
    <property type="match status" value="1"/>
</dbReference>
<dbReference type="KEGG" id="glz:GLAREA_09991"/>
<evidence type="ECO:0000313" key="1">
    <source>
        <dbReference type="EMBL" id="EPE34297.1"/>
    </source>
</evidence>
<evidence type="ECO:0000313" key="2">
    <source>
        <dbReference type="Proteomes" id="UP000016922"/>
    </source>
</evidence>
<accession>S3D738</accession>
<gene>
    <name evidence="1" type="ORF">GLAREA_09991</name>
</gene>
<dbReference type="eggNOG" id="ENOG502S7JX">
    <property type="taxonomic scope" value="Eukaryota"/>
</dbReference>
<dbReference type="EMBL" id="KE145356">
    <property type="protein sequence ID" value="EPE34297.1"/>
    <property type="molecule type" value="Genomic_DNA"/>
</dbReference>
<keyword evidence="2" id="KW-1185">Reference proteome</keyword>
<dbReference type="Pfam" id="PF08982">
    <property type="entry name" value="AtaL"/>
    <property type="match status" value="1"/>
</dbReference>
<dbReference type="AlphaFoldDB" id="S3D738"/>
<dbReference type="STRING" id="1116229.S3D738"/>
<dbReference type="RefSeq" id="XP_008078232.1">
    <property type="nucleotide sequence ID" value="XM_008080041.1"/>
</dbReference>